<dbReference type="VEuPathDB" id="FungiDB:BD410DRAFT_758941"/>
<evidence type="ECO:0000259" key="1">
    <source>
        <dbReference type="PROSITE" id="PS50056"/>
    </source>
</evidence>
<dbReference type="PANTHER" id="PTHR31126">
    <property type="entry name" value="TYROSINE-PROTEIN PHOSPHATASE"/>
    <property type="match status" value="1"/>
</dbReference>
<proteinExistence type="predicted"/>
<feature type="domain" description="Tyrosine specific protein phosphatases" evidence="1">
    <location>
        <begin position="129"/>
        <end position="209"/>
    </location>
</feature>
<protein>
    <recommendedName>
        <fullName evidence="1">Tyrosine specific protein phosphatases domain-containing protein</fullName>
    </recommendedName>
</protein>
<reference evidence="2 3" key="1">
    <citation type="submission" date="2018-06" db="EMBL/GenBank/DDBJ databases">
        <title>A transcriptomic atlas of mushroom development highlights an independent origin of complex multicellularity.</title>
        <authorList>
            <consortium name="DOE Joint Genome Institute"/>
            <person name="Krizsan K."/>
            <person name="Almasi E."/>
            <person name="Merenyi Z."/>
            <person name="Sahu N."/>
            <person name="Viragh M."/>
            <person name="Koszo T."/>
            <person name="Mondo S."/>
            <person name="Kiss B."/>
            <person name="Balint B."/>
            <person name="Kues U."/>
            <person name="Barry K."/>
            <person name="Hegedus J.C."/>
            <person name="Henrissat B."/>
            <person name="Johnson J."/>
            <person name="Lipzen A."/>
            <person name="Ohm R."/>
            <person name="Nagy I."/>
            <person name="Pangilinan J."/>
            <person name="Yan J."/>
            <person name="Xiong Y."/>
            <person name="Grigoriev I.V."/>
            <person name="Hibbett D.S."/>
            <person name="Nagy L.G."/>
        </authorList>
    </citation>
    <scope>NUCLEOTIDE SEQUENCE [LARGE SCALE GENOMIC DNA]</scope>
    <source>
        <strain evidence="2 3">SZMC22713</strain>
    </source>
</reference>
<dbReference type="InterPro" id="IPR029021">
    <property type="entry name" value="Prot-tyrosine_phosphatase-like"/>
</dbReference>
<name>A0A4R5XGB1_9AGAM</name>
<keyword evidence="3" id="KW-1185">Reference proteome</keyword>
<dbReference type="STRING" id="50990.A0A4R5XGB1"/>
<dbReference type="InterPro" id="IPR000387">
    <property type="entry name" value="Tyr_Pase_dom"/>
</dbReference>
<evidence type="ECO:0000313" key="2">
    <source>
        <dbReference type="EMBL" id="TDL29822.1"/>
    </source>
</evidence>
<dbReference type="Gene3D" id="3.90.190.10">
    <property type="entry name" value="Protein tyrosine phosphatase superfamily"/>
    <property type="match status" value="1"/>
</dbReference>
<dbReference type="PANTHER" id="PTHR31126:SF1">
    <property type="entry name" value="TYROSINE SPECIFIC PROTEIN PHOSPHATASES DOMAIN-CONTAINING PROTEIN"/>
    <property type="match status" value="1"/>
</dbReference>
<dbReference type="InterPro" id="IPR016130">
    <property type="entry name" value="Tyr_Pase_AS"/>
</dbReference>
<dbReference type="PROSITE" id="PS00383">
    <property type="entry name" value="TYR_PHOSPHATASE_1"/>
    <property type="match status" value="1"/>
</dbReference>
<accession>A0A4R5XGB1</accession>
<evidence type="ECO:0000313" key="3">
    <source>
        <dbReference type="Proteomes" id="UP000294933"/>
    </source>
</evidence>
<dbReference type="PROSITE" id="PS50056">
    <property type="entry name" value="TYR_PHOSPHATASE_2"/>
    <property type="match status" value="1"/>
</dbReference>
<dbReference type="OrthoDB" id="449382at2759"/>
<dbReference type="AlphaFoldDB" id="A0A4R5XGB1"/>
<dbReference type="SUPFAM" id="SSF52799">
    <property type="entry name" value="(Phosphotyrosine protein) phosphatases II"/>
    <property type="match status" value="1"/>
</dbReference>
<dbReference type="Pfam" id="PF13350">
    <property type="entry name" value="Y_phosphatase3"/>
    <property type="match status" value="1"/>
</dbReference>
<organism evidence="2 3">
    <name type="scientific">Rickenella mellea</name>
    <dbReference type="NCBI Taxonomy" id="50990"/>
    <lineage>
        <taxon>Eukaryota</taxon>
        <taxon>Fungi</taxon>
        <taxon>Dikarya</taxon>
        <taxon>Basidiomycota</taxon>
        <taxon>Agaricomycotina</taxon>
        <taxon>Agaricomycetes</taxon>
        <taxon>Hymenochaetales</taxon>
        <taxon>Rickenellaceae</taxon>
        <taxon>Rickenella</taxon>
    </lineage>
</organism>
<sequence length="278" mass="31339">MADSLEPLDPLWVEDILSNPPFVAISGVMNVRSLGSYATRTPNTTTRENFLFRSAELSGITQEGRAQLKALGITKVYDLRSDTEIEKYNAPLPVIEGVDVIHIPVFKKEDYSPEVMARRYQLYASATIEAFMELYLQILEHGGPAFSVILKHIRDHPTEGCIFHCTAGKDRTGVIAAILLSLAGVDDDTIARDYELTRVGREPMREKIMARLAKEPIFAENKDAAMNMFSSRHETMIAFLNMLREKYGSSENYIKQHTDLSDDDIRIIRNNLVVSARL</sequence>
<dbReference type="Proteomes" id="UP000294933">
    <property type="component" value="Unassembled WGS sequence"/>
</dbReference>
<dbReference type="GO" id="GO:0004721">
    <property type="term" value="F:phosphoprotein phosphatase activity"/>
    <property type="evidence" value="ECO:0007669"/>
    <property type="project" value="InterPro"/>
</dbReference>
<gene>
    <name evidence="2" type="ORF">BD410DRAFT_758941</name>
</gene>
<dbReference type="InterPro" id="IPR026893">
    <property type="entry name" value="Tyr/Ser_Pase_IphP-type"/>
</dbReference>
<dbReference type="EMBL" id="ML170156">
    <property type="protein sequence ID" value="TDL29822.1"/>
    <property type="molecule type" value="Genomic_DNA"/>
</dbReference>